<dbReference type="RefSeq" id="WP_184127454.1">
    <property type="nucleotide sequence ID" value="NZ_JACHFL010000001.1"/>
</dbReference>
<gene>
    <name evidence="2" type="ORF">HNQ08_000443</name>
</gene>
<feature type="region of interest" description="Disordered" evidence="1">
    <location>
        <begin position="119"/>
        <end position="154"/>
    </location>
</feature>
<dbReference type="Proteomes" id="UP000552709">
    <property type="component" value="Unassembled WGS sequence"/>
</dbReference>
<dbReference type="Pfam" id="PF04404">
    <property type="entry name" value="ERF"/>
    <property type="match status" value="1"/>
</dbReference>
<accession>A0A7W8JQL1</accession>
<protein>
    <submittedName>
        <fullName evidence="2">Uncharacterized protein</fullName>
    </submittedName>
</protein>
<evidence type="ECO:0000313" key="3">
    <source>
        <dbReference type="Proteomes" id="UP000552709"/>
    </source>
</evidence>
<name>A0A7W8JQL1_9DEIO</name>
<dbReference type="InterPro" id="IPR007499">
    <property type="entry name" value="ERF_bacteria_virus"/>
</dbReference>
<feature type="compositionally biased region" description="Low complexity" evidence="1">
    <location>
        <begin position="123"/>
        <end position="135"/>
    </location>
</feature>
<proteinExistence type="predicted"/>
<comment type="caution">
    <text evidence="2">The sequence shown here is derived from an EMBL/GenBank/DDBJ whole genome shotgun (WGS) entry which is preliminary data.</text>
</comment>
<evidence type="ECO:0000256" key="1">
    <source>
        <dbReference type="SAM" id="MobiDB-lite"/>
    </source>
</evidence>
<reference evidence="2 3" key="1">
    <citation type="submission" date="2020-08" db="EMBL/GenBank/DDBJ databases">
        <title>Genomic Encyclopedia of Type Strains, Phase IV (KMG-IV): sequencing the most valuable type-strain genomes for metagenomic binning, comparative biology and taxonomic classification.</title>
        <authorList>
            <person name="Goeker M."/>
        </authorList>
    </citation>
    <scope>NUCLEOTIDE SEQUENCE [LARGE SCALE GENOMIC DNA]</scope>
    <source>
        <strain evidence="2 3">DSM 27939</strain>
    </source>
</reference>
<feature type="compositionally biased region" description="Pro residues" evidence="1">
    <location>
        <begin position="136"/>
        <end position="146"/>
    </location>
</feature>
<dbReference type="EMBL" id="JACHFL010000001">
    <property type="protein sequence ID" value="MBB5361372.1"/>
    <property type="molecule type" value="Genomic_DNA"/>
</dbReference>
<dbReference type="AlphaFoldDB" id="A0A7W8JQL1"/>
<evidence type="ECO:0000313" key="2">
    <source>
        <dbReference type="EMBL" id="MBB5361372.1"/>
    </source>
</evidence>
<organism evidence="2 3">
    <name type="scientific">Deinococcus humi</name>
    <dbReference type="NCBI Taxonomy" id="662880"/>
    <lineage>
        <taxon>Bacteria</taxon>
        <taxon>Thermotogati</taxon>
        <taxon>Deinococcota</taxon>
        <taxon>Deinococci</taxon>
        <taxon>Deinococcales</taxon>
        <taxon>Deinococcaceae</taxon>
        <taxon>Deinococcus</taxon>
    </lineage>
</organism>
<sequence length="216" mass="22444">MNHSETVGKLAEALSKAQGVFGHVEKDGKSHHGKYATLAAVLETVRGGLADNGLSIVQAPGTEGNTVTVTTRIMHSSGEWLETTVSAPAATDIQKLGSSISYLRRYSLMAVLSLAADDDDDGNAAMKGPQKAQRPAPRPSAPPAPAPADSEPLGKEAGARLHAQLGAMLKGTDVEPLTHVDFVAQVIGREVAGLSELTRAESKIVYSAAKQKSEAA</sequence>
<keyword evidence="3" id="KW-1185">Reference proteome</keyword>